<reference evidence="1" key="1">
    <citation type="journal article" date="2015" name="Nature">
        <title>Complex archaea that bridge the gap between prokaryotes and eukaryotes.</title>
        <authorList>
            <person name="Spang A."/>
            <person name="Saw J.H."/>
            <person name="Jorgensen S.L."/>
            <person name="Zaremba-Niedzwiedzka K."/>
            <person name="Martijn J."/>
            <person name="Lind A.E."/>
            <person name="van Eijk R."/>
            <person name="Schleper C."/>
            <person name="Guy L."/>
            <person name="Ettema T.J."/>
        </authorList>
    </citation>
    <scope>NUCLEOTIDE SEQUENCE</scope>
</reference>
<name>A0A0F9Q3K2_9ZZZZ</name>
<protein>
    <submittedName>
        <fullName evidence="1">Uncharacterized protein</fullName>
    </submittedName>
</protein>
<gene>
    <name evidence="1" type="ORF">LCGC14_0767380</name>
</gene>
<accession>A0A0F9Q3K2</accession>
<dbReference type="AlphaFoldDB" id="A0A0F9Q3K2"/>
<proteinExistence type="predicted"/>
<comment type="caution">
    <text evidence="1">The sequence shown here is derived from an EMBL/GenBank/DDBJ whole genome shotgun (WGS) entry which is preliminary data.</text>
</comment>
<evidence type="ECO:0000313" key="1">
    <source>
        <dbReference type="EMBL" id="KKN37064.1"/>
    </source>
</evidence>
<organism evidence="1">
    <name type="scientific">marine sediment metagenome</name>
    <dbReference type="NCBI Taxonomy" id="412755"/>
    <lineage>
        <taxon>unclassified sequences</taxon>
        <taxon>metagenomes</taxon>
        <taxon>ecological metagenomes</taxon>
    </lineage>
</organism>
<sequence>MTAEIINFFRKKEDIWRCALCNKYVKRNNKHVILEIHTLPTGLLIFHLFHYKDFLETLKNYFLNKDHNKFNMFMEKPINDINEKQKIAYIEGLAKEFGDDMKDIKNFIMFKLIKHTIKAEISCILTKEKITIKQCFACKVDKSLICNEGIFFSVRPENESLKIKRGC</sequence>
<dbReference type="EMBL" id="LAZR01001924">
    <property type="protein sequence ID" value="KKN37064.1"/>
    <property type="molecule type" value="Genomic_DNA"/>
</dbReference>